<proteinExistence type="predicted"/>
<dbReference type="InterPro" id="IPR011712">
    <property type="entry name" value="Sig_transdc_His_kin_sub3_dim/P"/>
</dbReference>
<dbReference type="SUPFAM" id="SSF55781">
    <property type="entry name" value="GAF domain-like"/>
    <property type="match status" value="3"/>
</dbReference>
<organism evidence="4 5">
    <name type="scientific">Actinopolymorpha pittospori</name>
    <dbReference type="NCBI Taxonomy" id="648752"/>
    <lineage>
        <taxon>Bacteria</taxon>
        <taxon>Bacillati</taxon>
        <taxon>Actinomycetota</taxon>
        <taxon>Actinomycetes</taxon>
        <taxon>Propionibacteriales</taxon>
        <taxon>Actinopolymorphaceae</taxon>
        <taxon>Actinopolymorpha</taxon>
    </lineage>
</organism>
<accession>A0A927RQI5</accession>
<dbReference type="Proteomes" id="UP000638648">
    <property type="component" value="Unassembled WGS sequence"/>
</dbReference>
<evidence type="ECO:0000313" key="4">
    <source>
        <dbReference type="EMBL" id="MBE1612273.1"/>
    </source>
</evidence>
<dbReference type="Pfam" id="PF01590">
    <property type="entry name" value="GAF"/>
    <property type="match status" value="1"/>
</dbReference>
<feature type="domain" description="GAF" evidence="3">
    <location>
        <begin position="369"/>
        <end position="522"/>
    </location>
</feature>
<comment type="caution">
    <text evidence="4">The sequence shown here is derived from an EMBL/GenBank/DDBJ whole genome shotgun (WGS) entry which is preliminary data.</text>
</comment>
<evidence type="ECO:0000313" key="5">
    <source>
        <dbReference type="Proteomes" id="UP000638648"/>
    </source>
</evidence>
<dbReference type="GO" id="GO:0016020">
    <property type="term" value="C:membrane"/>
    <property type="evidence" value="ECO:0007669"/>
    <property type="project" value="InterPro"/>
</dbReference>
<dbReference type="AlphaFoldDB" id="A0A927RQI5"/>
<dbReference type="GO" id="GO:0000155">
    <property type="term" value="F:phosphorelay sensor kinase activity"/>
    <property type="evidence" value="ECO:0007669"/>
    <property type="project" value="InterPro"/>
</dbReference>
<feature type="domain" description="GAF" evidence="3">
    <location>
        <begin position="31"/>
        <end position="175"/>
    </location>
</feature>
<reference evidence="4" key="1">
    <citation type="submission" date="2020-10" db="EMBL/GenBank/DDBJ databases">
        <title>Sequencing the genomes of 1000 actinobacteria strains.</title>
        <authorList>
            <person name="Klenk H.-P."/>
        </authorList>
    </citation>
    <scope>NUCLEOTIDE SEQUENCE</scope>
    <source>
        <strain evidence="4">DSM 45354</strain>
    </source>
</reference>
<keyword evidence="5" id="KW-1185">Reference proteome</keyword>
<name>A0A927RQI5_9ACTN</name>
<dbReference type="GO" id="GO:0046983">
    <property type="term" value="F:protein dimerization activity"/>
    <property type="evidence" value="ECO:0007669"/>
    <property type="project" value="InterPro"/>
</dbReference>
<evidence type="ECO:0000256" key="1">
    <source>
        <dbReference type="ARBA" id="ARBA00022801"/>
    </source>
</evidence>
<dbReference type="PANTHER" id="PTHR43156">
    <property type="entry name" value="STAGE II SPORULATION PROTEIN E-RELATED"/>
    <property type="match status" value="1"/>
</dbReference>
<dbReference type="Gene3D" id="3.30.450.40">
    <property type="match status" value="3"/>
</dbReference>
<dbReference type="Pfam" id="PF07730">
    <property type="entry name" value="HisKA_3"/>
    <property type="match status" value="1"/>
</dbReference>
<dbReference type="RefSeq" id="WP_192755353.1">
    <property type="nucleotide sequence ID" value="NZ_BAABJL010000005.1"/>
</dbReference>
<sequence>MATFPDGPDPAHFGPEGASLESAGLGDGEADLRQAVQEVVASACRLTGAQHGVLLVAESEWNVLNVVSYGLTPEQREAIDGLTDLRHFLSRLLEANQAAGVGDDGDQPGHAAPRPRITSLLAVPVHLREAPYGHLYLANRQGGQEFGMADEQLAVTLAKAAANSIENIRLLRQQYRRQRWLEGTSQMTRATLSEVDLPTATQWASERIREISGADYAAITLTDSADPTSLIYLAGSGLEFRPKRGDRIPRQGIVGVVVDSGRAIVTEDLTTDPRYDPTPERRRHLAVLGLAMFMPLNADEEVLGNLLVGWRRGSPQARLAAREVDLVQTFANQTALTLQRVRAQEDQRRRERWLEAASQMAQLLLGEVDRDEAMRLMIRQLREISGADIAGVMLVDENDADSMYAVVFEGIDNNEIPPDVRIPREGLVERVLADGKRIVSDDYTHLPGHQPPPNWAAHISRVGLGMQVPLVADGQALGTVFAGWDRGSPHARTARAEAEQIQTFADLAALALQRVRTQGDREHLMLLEERDRIAHEMRDLVIQRLFGVGLRLRTAGDMSTEPAVQQRIHGAIKELDTTSRQIRSTIFGISDDEADPSD</sequence>
<feature type="domain" description="GAF" evidence="3">
    <location>
        <begin position="196"/>
        <end position="348"/>
    </location>
</feature>
<protein>
    <submittedName>
        <fullName evidence="4">GAF domain-containing protein</fullName>
    </submittedName>
</protein>
<dbReference type="Gene3D" id="1.20.5.1930">
    <property type="match status" value="1"/>
</dbReference>
<dbReference type="Pfam" id="PF13185">
    <property type="entry name" value="GAF_2"/>
    <property type="match status" value="2"/>
</dbReference>
<gene>
    <name evidence="4" type="ORF">HEB94_009121</name>
</gene>
<dbReference type="EMBL" id="JADBEM010000001">
    <property type="protein sequence ID" value="MBE1612273.1"/>
    <property type="molecule type" value="Genomic_DNA"/>
</dbReference>
<dbReference type="InterPro" id="IPR003018">
    <property type="entry name" value="GAF"/>
</dbReference>
<evidence type="ECO:0000256" key="2">
    <source>
        <dbReference type="SAM" id="MobiDB-lite"/>
    </source>
</evidence>
<dbReference type="PANTHER" id="PTHR43156:SF2">
    <property type="entry name" value="STAGE II SPORULATION PROTEIN E"/>
    <property type="match status" value="1"/>
</dbReference>
<dbReference type="GO" id="GO:0016791">
    <property type="term" value="F:phosphatase activity"/>
    <property type="evidence" value="ECO:0007669"/>
    <property type="project" value="TreeGrafter"/>
</dbReference>
<keyword evidence="1" id="KW-0378">Hydrolase</keyword>
<dbReference type="InterPro" id="IPR052016">
    <property type="entry name" value="Bact_Sigma-Reg"/>
</dbReference>
<dbReference type="InterPro" id="IPR029016">
    <property type="entry name" value="GAF-like_dom_sf"/>
</dbReference>
<evidence type="ECO:0000259" key="3">
    <source>
        <dbReference type="SMART" id="SM00065"/>
    </source>
</evidence>
<dbReference type="SMART" id="SM00065">
    <property type="entry name" value="GAF"/>
    <property type="match status" value="3"/>
</dbReference>
<feature type="region of interest" description="Disordered" evidence="2">
    <location>
        <begin position="1"/>
        <end position="25"/>
    </location>
</feature>